<proteinExistence type="predicted"/>
<protein>
    <submittedName>
        <fullName evidence="1">Uncharacterized protein</fullName>
    </submittedName>
</protein>
<dbReference type="AlphaFoldDB" id="A0ABD6GK84"/>
<evidence type="ECO:0000313" key="2">
    <source>
        <dbReference type="Proteomes" id="UP000175993"/>
    </source>
</evidence>
<dbReference type="Proteomes" id="UP000175993">
    <property type="component" value="Unassembled WGS sequence"/>
</dbReference>
<organism evidence="1 2">
    <name type="scientific">Agrobacterium vitis</name>
    <name type="common">Rhizobium vitis</name>
    <dbReference type="NCBI Taxonomy" id="373"/>
    <lineage>
        <taxon>Bacteria</taxon>
        <taxon>Pseudomonadati</taxon>
        <taxon>Pseudomonadota</taxon>
        <taxon>Alphaproteobacteria</taxon>
        <taxon>Hyphomicrobiales</taxon>
        <taxon>Rhizobiaceae</taxon>
        <taxon>Rhizobium/Agrobacterium group</taxon>
        <taxon>Agrobacterium</taxon>
    </lineage>
</organism>
<name>A0ABD6GK84_AGRVI</name>
<accession>A0ABD6GK84</accession>
<comment type="caution">
    <text evidence="1">The sequence shown here is derived from an EMBL/GenBank/DDBJ whole genome shotgun (WGS) entry which is preliminary data.</text>
</comment>
<gene>
    <name evidence="1" type="ORF">BBI04_022045</name>
</gene>
<evidence type="ECO:0000313" key="1">
    <source>
        <dbReference type="EMBL" id="MUP07477.1"/>
    </source>
</evidence>
<dbReference type="RefSeq" id="WP_070164574.1">
    <property type="nucleotide sequence ID" value="NZ_CP118259.1"/>
</dbReference>
<reference evidence="1 2" key="1">
    <citation type="submission" date="2019-11" db="EMBL/GenBank/DDBJ databases">
        <title>Whole-genome sequencing of Allorhizobium vitis.</title>
        <authorList>
            <person name="Gan H.M."/>
            <person name="Savka M.A."/>
        </authorList>
    </citation>
    <scope>NUCLEOTIDE SEQUENCE [LARGE SCALE GENOMIC DNA]</scope>
    <source>
        <strain evidence="1 2">AB4</strain>
    </source>
</reference>
<dbReference type="EMBL" id="MBEV02000016">
    <property type="protein sequence ID" value="MUP07477.1"/>
    <property type="molecule type" value="Genomic_DNA"/>
</dbReference>
<sequence length="105" mass="11922">MMALQFDQVEIINDWHVMGMTAIFLTNLILGKEHSFAEKDRVYVTCFSAWLRCALKACSDMAKQHPLNLPGVATPNWPSERLGLPRHWIGLNDRVRVCNPDLGSI</sequence>